<organism evidence="3 4">
    <name type="scientific">Oldenlandia corymbosa var. corymbosa</name>
    <dbReference type="NCBI Taxonomy" id="529605"/>
    <lineage>
        <taxon>Eukaryota</taxon>
        <taxon>Viridiplantae</taxon>
        <taxon>Streptophyta</taxon>
        <taxon>Embryophyta</taxon>
        <taxon>Tracheophyta</taxon>
        <taxon>Spermatophyta</taxon>
        <taxon>Magnoliopsida</taxon>
        <taxon>eudicotyledons</taxon>
        <taxon>Gunneridae</taxon>
        <taxon>Pentapetalae</taxon>
        <taxon>asterids</taxon>
        <taxon>lamiids</taxon>
        <taxon>Gentianales</taxon>
        <taxon>Rubiaceae</taxon>
        <taxon>Rubioideae</taxon>
        <taxon>Spermacoceae</taxon>
        <taxon>Hedyotis-Oldenlandia complex</taxon>
        <taxon>Oldenlandia</taxon>
    </lineage>
</organism>
<evidence type="ECO:0000313" key="3">
    <source>
        <dbReference type="EMBL" id="CAI9099839.1"/>
    </source>
</evidence>
<dbReference type="SUPFAM" id="SSF53098">
    <property type="entry name" value="Ribonuclease H-like"/>
    <property type="match status" value="1"/>
</dbReference>
<dbReference type="Proteomes" id="UP001161247">
    <property type="component" value="Chromosome 3"/>
</dbReference>
<dbReference type="PANTHER" id="PTHR47723:SF24">
    <property type="entry name" value="RNASE H TYPE-1 DOMAIN-CONTAINING PROTEIN"/>
    <property type="match status" value="1"/>
</dbReference>
<name>A0AAV1CW06_OLDCO</name>
<dbReference type="EMBL" id="OX459120">
    <property type="protein sequence ID" value="CAI9099839.1"/>
    <property type="molecule type" value="Genomic_DNA"/>
</dbReference>
<dbReference type="PROSITE" id="PS50879">
    <property type="entry name" value="RNASE_H_1"/>
    <property type="match status" value="1"/>
</dbReference>
<dbReference type="AlphaFoldDB" id="A0AAV1CW06"/>
<feature type="compositionally biased region" description="Polar residues" evidence="1">
    <location>
        <begin position="107"/>
        <end position="121"/>
    </location>
</feature>
<keyword evidence="4" id="KW-1185">Reference proteome</keyword>
<dbReference type="GO" id="GO:0003676">
    <property type="term" value="F:nucleic acid binding"/>
    <property type="evidence" value="ECO:0007669"/>
    <property type="project" value="InterPro"/>
</dbReference>
<dbReference type="GO" id="GO:0004523">
    <property type="term" value="F:RNA-DNA hybrid ribonuclease activity"/>
    <property type="evidence" value="ECO:0007669"/>
    <property type="project" value="InterPro"/>
</dbReference>
<proteinExistence type="predicted"/>
<evidence type="ECO:0000256" key="1">
    <source>
        <dbReference type="SAM" id="MobiDB-lite"/>
    </source>
</evidence>
<gene>
    <name evidence="3" type="ORF">OLC1_LOCUS9779</name>
</gene>
<dbReference type="InterPro" id="IPR002156">
    <property type="entry name" value="RNaseH_domain"/>
</dbReference>
<protein>
    <submittedName>
        <fullName evidence="3">OLC1v1036721C1</fullName>
    </submittedName>
</protein>
<feature type="compositionally biased region" description="Low complexity" evidence="1">
    <location>
        <begin position="89"/>
        <end position="99"/>
    </location>
</feature>
<reference evidence="3" key="1">
    <citation type="submission" date="2023-03" db="EMBL/GenBank/DDBJ databases">
        <authorList>
            <person name="Julca I."/>
        </authorList>
    </citation>
    <scope>NUCLEOTIDE SEQUENCE</scope>
</reference>
<feature type="domain" description="RNase H type-1" evidence="2">
    <location>
        <begin position="233"/>
        <end position="362"/>
    </location>
</feature>
<dbReference type="InterPro" id="IPR044730">
    <property type="entry name" value="RNase_H-like_dom_plant"/>
</dbReference>
<dbReference type="PANTHER" id="PTHR47723">
    <property type="entry name" value="OS05G0353850 PROTEIN"/>
    <property type="match status" value="1"/>
</dbReference>
<feature type="region of interest" description="Disordered" evidence="1">
    <location>
        <begin position="44"/>
        <end position="136"/>
    </location>
</feature>
<evidence type="ECO:0000313" key="4">
    <source>
        <dbReference type="Proteomes" id="UP001161247"/>
    </source>
</evidence>
<feature type="compositionally biased region" description="Basic and acidic residues" evidence="1">
    <location>
        <begin position="55"/>
        <end position="68"/>
    </location>
</feature>
<dbReference type="Pfam" id="PF13456">
    <property type="entry name" value="RVT_3"/>
    <property type="match status" value="1"/>
</dbReference>
<dbReference type="InterPro" id="IPR036397">
    <property type="entry name" value="RNaseH_sf"/>
</dbReference>
<sequence>MKIGHSAADCRHVKGRKVVGNQNKVETAADYVKTRAPVMKNYWKQKENPSSNPAMKEKENSVMMEKNKGASTSGLTNKEKELILIDIEPSSPQSRQTSSTKRRFSKDQLQSVIQNNRQQEISLDPIVDDDQDRTQSQDMEDMQLVIYQESTKSPADFSSPSRFQISSEAQDDDGLIDQSQFDQLRKLELCFKNKKDSLVKSSEEQKEIEDLFKVRVLRSQNKKFTVLRWKPSDPSEVVLNMDGSALGQPGEAGLGLVIRGETGSFQFGECGYMGRNTSIEAKIVAIYHGLKACEEWGLNRVTVQTDNKSVVSMLQKGKDFPWKQCMYLKSIQQKMLNMNSKIVHIFREVNIVADELARTASSGITKHYHS</sequence>
<evidence type="ECO:0000259" key="2">
    <source>
        <dbReference type="PROSITE" id="PS50879"/>
    </source>
</evidence>
<accession>A0AAV1CW06</accession>
<dbReference type="Gene3D" id="3.30.420.10">
    <property type="entry name" value="Ribonuclease H-like superfamily/Ribonuclease H"/>
    <property type="match status" value="1"/>
</dbReference>
<dbReference type="InterPro" id="IPR012337">
    <property type="entry name" value="RNaseH-like_sf"/>
</dbReference>
<dbReference type="CDD" id="cd06222">
    <property type="entry name" value="RNase_H_like"/>
    <property type="match status" value="1"/>
</dbReference>
<dbReference type="InterPro" id="IPR053151">
    <property type="entry name" value="RNase_H-like"/>
</dbReference>